<sequence length="197" mass="22984">MQKLFYIFVLLWSLFFCLSCSSVKKLSEMTSSSEKNTTKEENERSFIETRIDTSKMSGLEITYTRIEYFDPARNAREYETGSEPEDSVLHANNIPLPSEYKPPESKKPKGAVKSIETLSVNKVFSKTGKVENRAVSESEKTNHESFKDNNIQKEQETPVPDPKRWRYIFYLALLAVGVFLYFKRKEIFKNVKRFFSK</sequence>
<protein>
    <submittedName>
        <fullName evidence="3">Uncharacterized protein</fullName>
    </submittedName>
</protein>
<evidence type="ECO:0000313" key="3">
    <source>
        <dbReference type="EMBL" id="RGV04536.1"/>
    </source>
</evidence>
<dbReference type="AlphaFoldDB" id="A0A412VFS6"/>
<evidence type="ECO:0000256" key="2">
    <source>
        <dbReference type="SAM" id="Phobius"/>
    </source>
</evidence>
<accession>A0A412VFS6</accession>
<keyword evidence="2" id="KW-0812">Transmembrane</keyword>
<reference evidence="3 4" key="1">
    <citation type="submission" date="2018-08" db="EMBL/GenBank/DDBJ databases">
        <title>A genome reference for cultivated species of the human gut microbiota.</title>
        <authorList>
            <person name="Zou Y."/>
            <person name="Xue W."/>
            <person name="Luo G."/>
        </authorList>
    </citation>
    <scope>NUCLEOTIDE SEQUENCE [LARGE SCALE GENOMIC DNA]</scope>
    <source>
        <strain evidence="3 4">AF14-8</strain>
    </source>
</reference>
<gene>
    <name evidence="3" type="ORF">DWW27_18815</name>
</gene>
<proteinExistence type="predicted"/>
<feature type="region of interest" description="Disordered" evidence="1">
    <location>
        <begin position="77"/>
        <end position="108"/>
    </location>
</feature>
<name>A0A412VFS6_PHOVU</name>
<dbReference type="Proteomes" id="UP000285379">
    <property type="component" value="Unassembled WGS sequence"/>
</dbReference>
<comment type="caution">
    <text evidence="3">The sequence shown here is derived from an EMBL/GenBank/DDBJ whole genome shotgun (WGS) entry which is preliminary data.</text>
</comment>
<keyword evidence="2" id="KW-0472">Membrane</keyword>
<keyword evidence="2" id="KW-1133">Transmembrane helix</keyword>
<organism evidence="3 4">
    <name type="scientific">Phocaeicola vulgatus</name>
    <name type="common">Bacteroides vulgatus</name>
    <dbReference type="NCBI Taxonomy" id="821"/>
    <lineage>
        <taxon>Bacteria</taxon>
        <taxon>Pseudomonadati</taxon>
        <taxon>Bacteroidota</taxon>
        <taxon>Bacteroidia</taxon>
        <taxon>Bacteroidales</taxon>
        <taxon>Bacteroidaceae</taxon>
        <taxon>Phocaeicola</taxon>
    </lineage>
</organism>
<evidence type="ECO:0000256" key="1">
    <source>
        <dbReference type="SAM" id="MobiDB-lite"/>
    </source>
</evidence>
<dbReference type="EMBL" id="QRYT01000058">
    <property type="protein sequence ID" value="RGV04536.1"/>
    <property type="molecule type" value="Genomic_DNA"/>
</dbReference>
<feature type="transmembrane region" description="Helical" evidence="2">
    <location>
        <begin position="165"/>
        <end position="182"/>
    </location>
</feature>
<evidence type="ECO:0000313" key="4">
    <source>
        <dbReference type="Proteomes" id="UP000285379"/>
    </source>
</evidence>
<feature type="region of interest" description="Disordered" evidence="1">
    <location>
        <begin position="131"/>
        <end position="158"/>
    </location>
</feature>